<feature type="domain" description="K Homology" evidence="5">
    <location>
        <begin position="858"/>
        <end position="935"/>
    </location>
</feature>
<feature type="region of interest" description="Disordered" evidence="4">
    <location>
        <begin position="1202"/>
        <end position="1229"/>
    </location>
</feature>
<feature type="domain" description="K Homology" evidence="5">
    <location>
        <begin position="432"/>
        <end position="500"/>
    </location>
</feature>
<evidence type="ECO:0000313" key="6">
    <source>
        <dbReference type="EMBL" id="KAJ1729874.1"/>
    </source>
</evidence>
<feature type="domain" description="K Homology" evidence="5">
    <location>
        <begin position="1275"/>
        <end position="1343"/>
    </location>
</feature>
<feature type="domain" description="K Homology" evidence="5">
    <location>
        <begin position="273"/>
        <end position="354"/>
    </location>
</feature>
<feature type="domain" description="K Homology" evidence="5">
    <location>
        <begin position="940"/>
        <end position="1008"/>
    </location>
</feature>
<dbReference type="InterPro" id="IPR036612">
    <property type="entry name" value="KH_dom_type_1_sf"/>
</dbReference>
<feature type="domain" description="K Homology" evidence="5">
    <location>
        <begin position="208"/>
        <end position="272"/>
    </location>
</feature>
<dbReference type="CDD" id="cd22408">
    <property type="entry name" value="KH-I_Vigilin_rpt4"/>
    <property type="match status" value="1"/>
</dbReference>
<sequence length="1346" mass="141106">MSEDLSPAAQFAAAAAAEAEAEALAAAAAAAVAAVAVAPAVQAGPAEVVDQIAPSLALAGFGKDSAPPATAVAPIGTASAACAPPGSGQGESFGDCAGSSVGNARLTALDDHVSAAAAFESAVDSAVASNAGNDSDNDEIATHAAHRQPAKSKKPIDLADEELFPSLGGPASGRAAPAAWGTQSAAAAPMAGAAAGGPQSMAAQLRLMRATEVLDLPMMQTPIADTVRKIMERTKAHIEVSHNRVLKMTTYLVSGRPEGVAKAKREICAKLSPQVSKVVQVPALVRAQIAGVRGRTLQSIQEQTHTAISLPKPSSTTKAASGNDNSLFEMIDVSVTGDHAGVLAAIAQIEAIVDKSTTKRAVRLPEIPRALHALLSGKDGETLQALRTAHPQVQIYVPGPLDDQPVSVVGERDAVNAAVAEIKETAHALMQSSQTITVTIPKRQHQFIVGPSGQTLVAITHATGCSVSVPPPRSPSDQVTVRGPESALVQALGLVMSKANSTAVDVVDPTAIHAYGRPLLYASRALLYLHDRNRFRRIESEHGVTLRVPSAAAAVAAQSPEQLQIEIQGKDSGAVDAARQALVGLFAAFPPFHFNSIDVEPHLHPLLAGSDGAGVARLQAARSVYALFPKDSAARDILVVYEGFNPDIDRIADAAGRERATRDLLRKTLEEFRATIQQDSTFAAKVVEVPASLQLKLGKPAALAGLLAAAGTSQPSSDNAAQVALRFGALAESADLDSTRVKRKKGEEQLDEGEVEVKGLADDVDRVAAELLRRVAEAAEYERLHSFCDHIVVPQQARARIIGRGGENIKRIRAEHDVSVDVADSTGSAPVLVRLQGTREGVAAVIAEMQELLEHLADQTTETISAPANIHHSLIGTGGKYVRRLEDKYSVRITFPSSRRETGDDAGPLGPDQIRIRGGRKGVDSAKTELLELAAYEAEHSHTVRFKVAAACLPHIVGKAGSRISELMDTSETRIDLSSPKNGEVEVVVVGTRAGTKTAREEIEAIVAGQESQTELVLDVPAKHHRFLIGPAGSRIRELVAQAGGNPDATSGPGACRVRFASAGASADWVKLKGDRAVVDAAKARIEALVAERERMVTIAVAIPASQHAFVIGRGGANLMQLQDQHSVEINIRSKGRRGPSEEDPNSAFVTGLPENCEACKAALLALVRDEATVTVPLAVHLRLGGRKGALWRRLRNELDVQADSTSADKAPARDADGGPSTGGGVAESSGASVVYRDLFSDLAGLKAEWVLRGEKAKLAQAQELISREVENAESSVEARIRVEPRLHRRIIGKQGAAIANIRDTTGCEVTVPKRDSSSEWVLVSGPRASIGLAIELIGKAAEEHE</sequence>
<proteinExistence type="predicted"/>
<dbReference type="GO" id="GO:0003723">
    <property type="term" value="F:RNA binding"/>
    <property type="evidence" value="ECO:0007669"/>
    <property type="project" value="UniProtKB-UniRule"/>
</dbReference>
<feature type="domain" description="K Homology" evidence="5">
    <location>
        <begin position="1095"/>
        <end position="1169"/>
    </location>
</feature>
<gene>
    <name evidence="6" type="ORF">LPJ61_003311</name>
</gene>
<organism evidence="6 7">
    <name type="scientific">Coemansia biformis</name>
    <dbReference type="NCBI Taxonomy" id="1286918"/>
    <lineage>
        <taxon>Eukaryota</taxon>
        <taxon>Fungi</taxon>
        <taxon>Fungi incertae sedis</taxon>
        <taxon>Zoopagomycota</taxon>
        <taxon>Kickxellomycotina</taxon>
        <taxon>Kickxellomycetes</taxon>
        <taxon>Kickxellales</taxon>
        <taxon>Kickxellaceae</taxon>
        <taxon>Coemansia</taxon>
    </lineage>
</organism>
<dbReference type="PROSITE" id="PS50084">
    <property type="entry name" value="KH_TYPE_1"/>
    <property type="match status" value="9"/>
</dbReference>
<keyword evidence="2 3" id="KW-0694">RNA-binding</keyword>
<comment type="caution">
    <text evidence="6">The sequence shown here is derived from an EMBL/GenBank/DDBJ whole genome shotgun (WGS) entry which is preliminary data.</text>
</comment>
<evidence type="ECO:0000256" key="1">
    <source>
        <dbReference type="ARBA" id="ARBA00022737"/>
    </source>
</evidence>
<keyword evidence="7" id="KW-1185">Reference proteome</keyword>
<feature type="domain" description="K Homology" evidence="5">
    <location>
        <begin position="785"/>
        <end position="854"/>
    </location>
</feature>
<keyword evidence="1" id="KW-0677">Repeat</keyword>
<feature type="domain" description="K Homology" evidence="5">
    <location>
        <begin position="1170"/>
        <end position="1271"/>
    </location>
</feature>
<dbReference type="Gene3D" id="3.30.1370.10">
    <property type="entry name" value="K Homology domain, type 1"/>
    <property type="match status" value="9"/>
</dbReference>
<dbReference type="Proteomes" id="UP001143981">
    <property type="component" value="Unassembled WGS sequence"/>
</dbReference>
<dbReference type="InterPro" id="IPR004087">
    <property type="entry name" value="KH_dom"/>
</dbReference>
<accession>A0A9W7YCE4</accession>
<evidence type="ECO:0000256" key="2">
    <source>
        <dbReference type="ARBA" id="ARBA00022884"/>
    </source>
</evidence>
<dbReference type="Pfam" id="PF00013">
    <property type="entry name" value="KH_1"/>
    <property type="match status" value="7"/>
</dbReference>
<reference evidence="6" key="1">
    <citation type="submission" date="2022-07" db="EMBL/GenBank/DDBJ databases">
        <title>Phylogenomic reconstructions and comparative analyses of Kickxellomycotina fungi.</title>
        <authorList>
            <person name="Reynolds N.K."/>
            <person name="Stajich J.E."/>
            <person name="Barry K."/>
            <person name="Grigoriev I.V."/>
            <person name="Crous P."/>
            <person name="Smith M.E."/>
        </authorList>
    </citation>
    <scope>NUCLEOTIDE SEQUENCE</scope>
    <source>
        <strain evidence="6">BCRC 34381</strain>
    </source>
</reference>
<dbReference type="InterPro" id="IPR054548">
    <property type="entry name" value="SCP160-like_KH"/>
</dbReference>
<dbReference type="OrthoDB" id="10027144at2759"/>
<dbReference type="Pfam" id="PF22952">
    <property type="entry name" value="KH_11"/>
    <property type="match status" value="1"/>
</dbReference>
<feature type="domain" description="K Homology" evidence="5">
    <location>
        <begin position="1012"/>
        <end position="1091"/>
    </location>
</feature>
<dbReference type="SMART" id="SM00322">
    <property type="entry name" value="KH"/>
    <property type="match status" value="11"/>
</dbReference>
<dbReference type="InterPro" id="IPR057778">
    <property type="entry name" value="KH_Vigilin_N"/>
</dbReference>
<dbReference type="PANTHER" id="PTHR10288">
    <property type="entry name" value="KH DOMAIN CONTAINING RNA BINDING PROTEIN"/>
    <property type="match status" value="1"/>
</dbReference>
<dbReference type="Pfam" id="PF24668">
    <property type="entry name" value="KH_Vigilin"/>
    <property type="match status" value="1"/>
</dbReference>
<evidence type="ECO:0000259" key="5">
    <source>
        <dbReference type="SMART" id="SM00322"/>
    </source>
</evidence>
<dbReference type="InterPro" id="IPR004088">
    <property type="entry name" value="KH_dom_type_1"/>
</dbReference>
<name>A0A9W7YCE4_9FUNG</name>
<feature type="domain" description="K Homology" evidence="5">
    <location>
        <begin position="356"/>
        <end position="427"/>
    </location>
</feature>
<evidence type="ECO:0000256" key="4">
    <source>
        <dbReference type="SAM" id="MobiDB-lite"/>
    </source>
</evidence>
<protein>
    <recommendedName>
        <fullName evidence="5">K Homology domain-containing protein</fullName>
    </recommendedName>
</protein>
<dbReference type="SUPFAM" id="SSF54791">
    <property type="entry name" value="Eukaryotic type KH-domain (KH-domain type I)"/>
    <property type="match status" value="8"/>
</dbReference>
<dbReference type="EMBL" id="JANBOI010000539">
    <property type="protein sequence ID" value="KAJ1729874.1"/>
    <property type="molecule type" value="Genomic_DNA"/>
</dbReference>
<evidence type="ECO:0000313" key="7">
    <source>
        <dbReference type="Proteomes" id="UP001143981"/>
    </source>
</evidence>
<feature type="region of interest" description="Disordered" evidence="4">
    <location>
        <begin position="898"/>
        <end position="918"/>
    </location>
</feature>
<evidence type="ECO:0000256" key="3">
    <source>
        <dbReference type="PROSITE-ProRule" id="PRU00117"/>
    </source>
</evidence>